<dbReference type="SMART" id="SM00501">
    <property type="entry name" value="BRIGHT"/>
    <property type="match status" value="1"/>
</dbReference>
<feature type="region of interest" description="Disordered" evidence="4">
    <location>
        <begin position="18"/>
        <end position="52"/>
    </location>
</feature>
<keyword evidence="1" id="KW-0805">Transcription regulation</keyword>
<reference evidence="6" key="1">
    <citation type="submission" date="2009-12" db="EMBL/GenBank/DDBJ databases">
        <title>The Genome Sequence of Anolis carolinensis (Green Anole Lizard).</title>
        <authorList>
            <consortium name="The Genome Sequencing Platform"/>
            <person name="Di Palma F."/>
            <person name="Alfoldi J."/>
            <person name="Heiman D."/>
            <person name="Young S."/>
            <person name="Grabherr M."/>
            <person name="Johnson J."/>
            <person name="Lander E.S."/>
            <person name="Lindblad-Toh K."/>
        </authorList>
    </citation>
    <scope>NUCLEOTIDE SEQUENCE [LARGE SCALE GENOMIC DNA]</scope>
    <source>
        <strain evidence="6">JBL SC #1</strain>
    </source>
</reference>
<dbReference type="Pfam" id="PF01388">
    <property type="entry name" value="ARID"/>
    <property type="match status" value="1"/>
</dbReference>
<protein>
    <recommendedName>
        <fullName evidence="5">ARID domain-containing protein</fullName>
    </recommendedName>
</protein>
<dbReference type="SUPFAM" id="SSF46774">
    <property type="entry name" value="ARID-like"/>
    <property type="match status" value="1"/>
</dbReference>
<name>H9GBQ3_ANOCA</name>
<organism evidence="6 7">
    <name type="scientific">Anolis carolinensis</name>
    <name type="common">Green anole</name>
    <name type="synonym">American chameleon</name>
    <dbReference type="NCBI Taxonomy" id="28377"/>
    <lineage>
        <taxon>Eukaryota</taxon>
        <taxon>Metazoa</taxon>
        <taxon>Chordata</taxon>
        <taxon>Craniata</taxon>
        <taxon>Vertebrata</taxon>
        <taxon>Euteleostomi</taxon>
        <taxon>Lepidosauria</taxon>
        <taxon>Squamata</taxon>
        <taxon>Bifurcata</taxon>
        <taxon>Unidentata</taxon>
        <taxon>Episquamata</taxon>
        <taxon>Toxicofera</taxon>
        <taxon>Iguania</taxon>
        <taxon>Dactyloidae</taxon>
        <taxon>Anolis</taxon>
    </lineage>
</organism>
<reference evidence="6" key="3">
    <citation type="submission" date="2025-09" db="UniProtKB">
        <authorList>
            <consortium name="Ensembl"/>
        </authorList>
    </citation>
    <scope>IDENTIFICATION</scope>
</reference>
<reference evidence="6" key="2">
    <citation type="submission" date="2025-08" db="UniProtKB">
        <authorList>
            <consortium name="Ensembl"/>
        </authorList>
    </citation>
    <scope>IDENTIFICATION</scope>
</reference>
<dbReference type="InterPro" id="IPR001606">
    <property type="entry name" value="ARID_dom"/>
</dbReference>
<dbReference type="Bgee" id="ENSACAG00000006638">
    <property type="expression patterns" value="Expressed in heart and 7 other cell types or tissues"/>
</dbReference>
<dbReference type="GeneTree" id="ENSGT00940000161253"/>
<dbReference type="InterPro" id="IPR051232">
    <property type="entry name" value="ARID/SWI1_ChromRemod"/>
</dbReference>
<dbReference type="PROSITE" id="PS51011">
    <property type="entry name" value="ARID"/>
    <property type="match status" value="1"/>
</dbReference>
<dbReference type="PANTHER" id="PTHR13964:SF25">
    <property type="entry name" value="AT-RICH INTERACTIVE DOMAIN-CONTAINING PROTEIN 5A"/>
    <property type="match status" value="1"/>
</dbReference>
<feature type="domain" description="ARID" evidence="5">
    <location>
        <begin position="50"/>
        <end position="152"/>
    </location>
</feature>
<sequence length="449" mass="49764">MAVYQKHSLLMFLPHLWQESPPSKPENASESERKSPAEESGDETVPSSEKEEEQTFLVNLYRFMKDRHTPIERVPHLGFKQINLFKIYKVVEKMGAYELRTTGDCNCRGSGSSEAYKRLFSSFYFKGNHGIMSPLAKKKLLAQVSKDEALCRHLSDCPQYKKPWVHEVPALSPEVSPTIRTSQKVDDGSSRGHPSPSFRGSFYTSRSDIVKPVSCHPIRGPSDGSEEQPEDLRKRPSLSSWRSDSQQPSAFQPSSQRGSSFAPNKTSWVTNLAKVNPQVSKPSGASLPPSLVQKKRALEEDVLRHGKKLKAVSPFVADTESPNGQQGLAKAAVANPCFSAPRAPEMYKGTMLRLPVNFDNAGDRSKGQPPSLIPSLSVSPFLIPAFPTPILTASLQPSDLCHPVASGLIHYPTSYDGAMRQRLYPVSTWHSQPAYATSHIPAYHRNTKL</sequence>
<feature type="compositionally biased region" description="Low complexity" evidence="4">
    <location>
        <begin position="243"/>
        <end position="256"/>
    </location>
</feature>
<dbReference type="Ensembl" id="ENSACAT00000006633.3">
    <property type="protein sequence ID" value="ENSACAP00000006488.3"/>
    <property type="gene ID" value="ENSACAG00000006638.3"/>
</dbReference>
<dbReference type="AlphaFoldDB" id="H9GBQ3"/>
<feature type="region of interest" description="Disordered" evidence="4">
    <location>
        <begin position="175"/>
        <end position="264"/>
    </location>
</feature>
<dbReference type="Gene3D" id="1.10.150.60">
    <property type="entry name" value="ARID DNA-binding domain"/>
    <property type="match status" value="1"/>
</dbReference>
<dbReference type="InParanoid" id="H9GBQ3"/>
<keyword evidence="7" id="KW-1185">Reference proteome</keyword>
<proteinExistence type="predicted"/>
<dbReference type="InterPro" id="IPR036431">
    <property type="entry name" value="ARID_dom_sf"/>
</dbReference>
<evidence type="ECO:0000256" key="1">
    <source>
        <dbReference type="ARBA" id="ARBA00023015"/>
    </source>
</evidence>
<dbReference type="SMART" id="SM01014">
    <property type="entry name" value="ARID"/>
    <property type="match status" value="1"/>
</dbReference>
<evidence type="ECO:0000256" key="2">
    <source>
        <dbReference type="ARBA" id="ARBA00023163"/>
    </source>
</evidence>
<evidence type="ECO:0000256" key="4">
    <source>
        <dbReference type="SAM" id="MobiDB-lite"/>
    </source>
</evidence>
<evidence type="ECO:0000256" key="3">
    <source>
        <dbReference type="ARBA" id="ARBA00023242"/>
    </source>
</evidence>
<keyword evidence="3" id="KW-0539">Nucleus</keyword>
<evidence type="ECO:0000259" key="5">
    <source>
        <dbReference type="PROSITE" id="PS51011"/>
    </source>
</evidence>
<dbReference type="STRING" id="28377.ENSACAP00000006488"/>
<keyword evidence="2" id="KW-0804">Transcription</keyword>
<dbReference type="eggNOG" id="KOG2744">
    <property type="taxonomic scope" value="Eukaryota"/>
</dbReference>
<dbReference type="HOGENOM" id="CLU_032275_0_0_1"/>
<accession>H9GBQ3</accession>
<dbReference type="Proteomes" id="UP000001646">
    <property type="component" value="Unplaced"/>
</dbReference>
<dbReference type="PANTHER" id="PTHR13964">
    <property type="entry name" value="RBP-RELATED"/>
    <property type="match status" value="1"/>
</dbReference>
<evidence type="ECO:0000313" key="7">
    <source>
        <dbReference type="Proteomes" id="UP000001646"/>
    </source>
</evidence>
<dbReference type="GO" id="GO:0003677">
    <property type="term" value="F:DNA binding"/>
    <property type="evidence" value="ECO:0007669"/>
    <property type="project" value="InterPro"/>
</dbReference>
<evidence type="ECO:0000313" key="6">
    <source>
        <dbReference type="Ensembl" id="ENSACAP00000006488.3"/>
    </source>
</evidence>